<dbReference type="SUPFAM" id="SSF53448">
    <property type="entry name" value="Nucleotide-diphospho-sugar transferases"/>
    <property type="match status" value="1"/>
</dbReference>
<dbReference type="PANTHER" id="PTHR43685:SF2">
    <property type="entry name" value="GLYCOSYLTRANSFERASE 2-LIKE DOMAIN-CONTAINING PROTEIN"/>
    <property type="match status" value="1"/>
</dbReference>
<dbReference type="Gene3D" id="3.90.550.10">
    <property type="entry name" value="Spore Coat Polysaccharide Biosynthesis Protein SpsA, Chain A"/>
    <property type="match status" value="1"/>
</dbReference>
<dbReference type="Pfam" id="PF00534">
    <property type="entry name" value="Glycos_transf_1"/>
    <property type="match status" value="1"/>
</dbReference>
<organism evidence="5">
    <name type="scientific">Ditylum brightwellii</name>
    <dbReference type="NCBI Taxonomy" id="49249"/>
    <lineage>
        <taxon>Eukaryota</taxon>
        <taxon>Sar</taxon>
        <taxon>Stramenopiles</taxon>
        <taxon>Ochrophyta</taxon>
        <taxon>Bacillariophyta</taxon>
        <taxon>Mediophyceae</taxon>
        <taxon>Lithodesmiophycidae</taxon>
        <taxon>Lithodesmiales</taxon>
        <taxon>Lithodesmiaceae</taxon>
        <taxon>Ditylum</taxon>
    </lineage>
</organism>
<dbReference type="InterPro" id="IPR050834">
    <property type="entry name" value="Glycosyltransf_2"/>
</dbReference>
<dbReference type="InterPro" id="IPR029044">
    <property type="entry name" value="Nucleotide-diphossugar_trans"/>
</dbReference>
<dbReference type="EMBL" id="HBGN01018621">
    <property type="protein sequence ID" value="CAD9331548.1"/>
    <property type="molecule type" value="Transcribed_RNA"/>
</dbReference>
<evidence type="ECO:0000256" key="1">
    <source>
        <dbReference type="ARBA" id="ARBA00022676"/>
    </source>
</evidence>
<dbReference type="InterPro" id="IPR028098">
    <property type="entry name" value="Glyco_trans_4-like_N"/>
</dbReference>
<proteinExistence type="predicted"/>
<protein>
    <recommendedName>
        <fullName evidence="6">Glycosyltransferase 2-like domain-containing protein</fullName>
    </recommendedName>
</protein>
<dbReference type="PANTHER" id="PTHR43685">
    <property type="entry name" value="GLYCOSYLTRANSFERASE"/>
    <property type="match status" value="1"/>
</dbReference>
<dbReference type="AlphaFoldDB" id="A0A7S1Z8H6"/>
<evidence type="ECO:0000259" key="3">
    <source>
        <dbReference type="Pfam" id="PF00535"/>
    </source>
</evidence>
<feature type="domain" description="Glycosyltransferase 2-like" evidence="3">
    <location>
        <begin position="553"/>
        <end position="717"/>
    </location>
</feature>
<dbReference type="SUPFAM" id="SSF53756">
    <property type="entry name" value="UDP-Glycosyltransferase/glycogen phosphorylase"/>
    <property type="match status" value="1"/>
</dbReference>
<name>A0A7S1Z8H6_9STRA</name>
<dbReference type="InterPro" id="IPR001173">
    <property type="entry name" value="Glyco_trans_2-like"/>
</dbReference>
<keyword evidence="1" id="KW-0328">Glycosyltransferase</keyword>
<sequence length="992" mass="112658">MSIRDLPEELDDEGYKEKHRRFVLNPQNSWLRYYDDKLAKGGNKAVKAVFFFACFFLAYLLVQSAHQSDCSYQSGCKNRSSVTDFTYGTILAGRNSDKAYNDLDLIRYNSVENSPDSNIRGLRVCIFTAEFGGIFPSGGIGYVLAELANLLASQKAYVTVAYLGSGKLDETLAKDLRERGVLFIKLPEPDIEVAPNHISLVGSYKALLYLRDKHNHFDIIHFNDYLGHAIYPLFAKRQGWLLEKTTVVVTLHGTTMWSRLANKQFPQTLDDISVNWIEREAISAADVIWAPSKFIATSLISEGVILPENVVILKNAPPTLEHINSKHEESFDGKTKRNMPFTNEIVFFGRLEMRKGPLLLIDALVALSKKHPTILKHIKISFLGRDTPVDKWHPSYKEKIRQDFLSSKHLMNLNLSFLDNFDREQAISYISNPHRLIIIPSMTENLPGTVYESIEFGANFIAADVGGIKEMIHPDDSDRCLFKPLPLNLATKLYDKISETYKDFKPVRHSETPTSIRSDIIAFHKQIHQPSSQYQSPSQFFLRRSSKFNPKITICLTHYNRPEGLLAVLKKWKNQDYRNYDVIVVDDESSQEVQNKLDKLVMPFMRKSGWTLLRVKHGYLGAARNRCVEAATQDTDFFFFTDDDDFVSNNALQSLADVAHHARADIVSAFYHLFRASTLEEAVAKKTESVWMFSGGSPAMGTLSNPFGGTLMLVSVTAFQKIGGFSEFDTVGCEDWEFYMRATAKGLRVEVVPNPDLLYIQKKEVSMSTTMDLKLCSYRAMSPVLSRYPPLADTFLMLRGLVDSVAEKNDEELQWSSRRYIGRQTSNGWEYGYCAHDLGKKVTFSNCHFQHLPDYNKDEARYEMNSLTGTSWPFVGRFGMHPSVSILDDSDKSITVLRRFKSNIVGDMKLKLSIHHGMPCGDGVLAQLYFGSTMLWGPMHVLPNSDPLEWTSNKFKIQPEDSILLMISPLSNDGCDSILVELDLYAEEELYY</sequence>
<accession>A0A7S1Z8H6</accession>
<gene>
    <name evidence="5" type="ORF">DBRI1063_LOCUS11855</name>
</gene>
<dbReference type="InterPro" id="IPR001296">
    <property type="entry name" value="Glyco_trans_1"/>
</dbReference>
<dbReference type="Pfam" id="PF13439">
    <property type="entry name" value="Glyco_transf_4"/>
    <property type="match status" value="1"/>
</dbReference>
<dbReference type="GO" id="GO:0016757">
    <property type="term" value="F:glycosyltransferase activity"/>
    <property type="evidence" value="ECO:0007669"/>
    <property type="project" value="UniProtKB-KW"/>
</dbReference>
<evidence type="ECO:0000259" key="2">
    <source>
        <dbReference type="Pfam" id="PF00534"/>
    </source>
</evidence>
<evidence type="ECO:0000313" key="5">
    <source>
        <dbReference type="EMBL" id="CAD9331548.1"/>
    </source>
</evidence>
<reference evidence="5" key="1">
    <citation type="submission" date="2021-01" db="EMBL/GenBank/DDBJ databases">
        <authorList>
            <person name="Corre E."/>
            <person name="Pelletier E."/>
            <person name="Niang G."/>
            <person name="Scheremetjew M."/>
            <person name="Finn R."/>
            <person name="Kale V."/>
            <person name="Holt S."/>
            <person name="Cochrane G."/>
            <person name="Meng A."/>
            <person name="Brown T."/>
            <person name="Cohen L."/>
        </authorList>
    </citation>
    <scope>NUCLEOTIDE SEQUENCE</scope>
    <source>
        <strain evidence="5">Pop2</strain>
    </source>
</reference>
<keyword evidence="1" id="KW-0808">Transferase</keyword>
<dbReference type="CDD" id="cd03801">
    <property type="entry name" value="GT4_PimA-like"/>
    <property type="match status" value="1"/>
</dbReference>
<feature type="domain" description="Glycosyl transferase family 1" evidence="2">
    <location>
        <begin position="343"/>
        <end position="484"/>
    </location>
</feature>
<feature type="domain" description="Glycosyltransferase subfamily 4-like N-terminal" evidence="4">
    <location>
        <begin position="138"/>
        <end position="315"/>
    </location>
</feature>
<evidence type="ECO:0008006" key="6">
    <source>
        <dbReference type="Google" id="ProtNLM"/>
    </source>
</evidence>
<dbReference type="Pfam" id="PF00535">
    <property type="entry name" value="Glycos_transf_2"/>
    <property type="match status" value="1"/>
</dbReference>
<evidence type="ECO:0000259" key="4">
    <source>
        <dbReference type="Pfam" id="PF13439"/>
    </source>
</evidence>
<dbReference type="Gene3D" id="3.40.50.2000">
    <property type="entry name" value="Glycogen Phosphorylase B"/>
    <property type="match status" value="2"/>
</dbReference>
<dbReference type="CDD" id="cd00761">
    <property type="entry name" value="Glyco_tranf_GTA_type"/>
    <property type="match status" value="1"/>
</dbReference>